<feature type="domain" description="Core-binding (CB)" evidence="6">
    <location>
        <begin position="30"/>
        <end position="137"/>
    </location>
</feature>
<reference evidence="7 10" key="1">
    <citation type="submission" date="2016-10" db="EMBL/GenBank/DDBJ databases">
        <title>Comparative genomics of Bacillus thuringiensis reveals a path to pathogens against multiple invertebrate hosts.</title>
        <authorList>
            <person name="Zheng J."/>
            <person name="Gao Q."/>
            <person name="Liu H."/>
            <person name="Peng D."/>
            <person name="Ruan L."/>
            <person name="Sun M."/>
        </authorList>
    </citation>
    <scope>NUCLEOTIDE SEQUENCE [LARGE SCALE GENOMIC DNA]</scope>
    <source>
        <strain evidence="7">I13</strain>
    </source>
</reference>
<dbReference type="Proteomes" id="UP000195077">
    <property type="component" value="Unassembled WGS sequence"/>
</dbReference>
<comment type="similarity">
    <text evidence="1">Belongs to the 'phage' integrase family.</text>
</comment>
<comment type="caution">
    <text evidence="7">The sequence shown here is derived from an EMBL/GenBank/DDBJ whole genome shotgun (WGS) entry which is preliminary data.</text>
</comment>
<evidence type="ECO:0000313" key="10">
    <source>
        <dbReference type="Proteomes" id="UP000195077"/>
    </source>
</evidence>
<dbReference type="EMBL" id="NFEN01000059">
    <property type="protein sequence ID" value="OUA27187.1"/>
    <property type="molecule type" value="Genomic_DNA"/>
</dbReference>
<evidence type="ECO:0000313" key="9">
    <source>
        <dbReference type="EMBL" id="OUA27187.1"/>
    </source>
</evidence>
<dbReference type="InterPro" id="IPR013762">
    <property type="entry name" value="Integrase-like_cat_sf"/>
</dbReference>
<evidence type="ECO:0000256" key="4">
    <source>
        <dbReference type="PROSITE-ProRule" id="PRU01248"/>
    </source>
</evidence>
<dbReference type="Gene3D" id="1.10.150.130">
    <property type="match status" value="1"/>
</dbReference>
<evidence type="ECO:0000259" key="6">
    <source>
        <dbReference type="PROSITE" id="PS51900"/>
    </source>
</evidence>
<dbReference type="InterPro" id="IPR050090">
    <property type="entry name" value="Tyrosine_recombinase_XerCD"/>
</dbReference>
<proteinExistence type="inferred from homology"/>
<evidence type="ECO:0000313" key="8">
    <source>
        <dbReference type="EMBL" id="OUA23579.1"/>
    </source>
</evidence>
<dbReference type="Gene3D" id="1.10.443.10">
    <property type="entry name" value="Intergrase catalytic core"/>
    <property type="match status" value="1"/>
</dbReference>
<dbReference type="GO" id="GO:0015074">
    <property type="term" value="P:DNA integration"/>
    <property type="evidence" value="ECO:0007669"/>
    <property type="project" value="InterPro"/>
</dbReference>
<evidence type="ECO:0000259" key="5">
    <source>
        <dbReference type="PROSITE" id="PS51898"/>
    </source>
</evidence>
<dbReference type="AlphaFoldDB" id="A0A9X6Q793"/>
<keyword evidence="2 4" id="KW-0238">DNA-binding</keyword>
<evidence type="ECO:0000256" key="1">
    <source>
        <dbReference type="ARBA" id="ARBA00008857"/>
    </source>
</evidence>
<dbReference type="PROSITE" id="PS51898">
    <property type="entry name" value="TYR_RECOMBINASE"/>
    <property type="match status" value="1"/>
</dbReference>
<dbReference type="PANTHER" id="PTHR30349:SF41">
    <property type="entry name" value="INTEGRASE_RECOMBINASE PROTEIN MJ0367-RELATED"/>
    <property type="match status" value="1"/>
</dbReference>
<evidence type="ECO:0000256" key="2">
    <source>
        <dbReference type="ARBA" id="ARBA00023125"/>
    </source>
</evidence>
<dbReference type="GO" id="GO:0003677">
    <property type="term" value="F:DNA binding"/>
    <property type="evidence" value="ECO:0007669"/>
    <property type="project" value="UniProtKB-UniRule"/>
</dbReference>
<dbReference type="Pfam" id="PF00589">
    <property type="entry name" value="Phage_integrase"/>
    <property type="match status" value="1"/>
</dbReference>
<dbReference type="InterPro" id="IPR002104">
    <property type="entry name" value="Integrase_catalytic"/>
</dbReference>
<evidence type="ECO:0000313" key="7">
    <source>
        <dbReference type="EMBL" id="OUA17350.1"/>
    </source>
</evidence>
<dbReference type="EMBL" id="NFEN01000087">
    <property type="protein sequence ID" value="OUA23579.1"/>
    <property type="molecule type" value="Genomic_DNA"/>
</dbReference>
<protein>
    <submittedName>
        <fullName evidence="7">Integrase</fullName>
    </submittedName>
</protein>
<dbReference type="RefSeq" id="WP_021728025.1">
    <property type="nucleotide sequence ID" value="NZ_CP059975.1"/>
</dbReference>
<sequence length="461" mass="54668">MKSNYYYHIKCPEGVKPKKFKLIVMDKHHTPFLPLTVFYKEALGRVSDSSAESYLKTLYTFFTWLRTGSNYQGRIVNWNDEPHIVRASIEDYLMYEAHCKISTNDSKTHYNVKLTNKSPNTVSRLLSALKSFYKIMIHVRMYFYPNPLIDTHAILEEHQTLKEGIREGKPRMPNEAGTEEPLPKRFRRLTDSFFKVINGEWKPQIIDTPHLPAMIDKAGAKSKWKLRDEIITRMLFQTGARAREVIELTFGDYRSRNDKNEFATFNKGSNGKRTKFLRVDNDTLKLLDKYIHGERKKVNKSALNMNDTPDETPIFLNQYGNPYTYDAFLKNWLTIMGKAEIKINIHKTRHWFVTRNIREIRENYKTKVEQDNAIEQLRIYINWSEKADTMKIYEHYIDERDYVAKVHDKLLKKMKQDQEEYLNPLKPRKKAKQPSVEPRNKVVQIPEKRHELMDFINELNS</sequence>
<keyword evidence="3" id="KW-0233">DNA recombination</keyword>
<dbReference type="CDD" id="cd00397">
    <property type="entry name" value="DNA_BRE_C"/>
    <property type="match status" value="1"/>
</dbReference>
<name>A0A9X6Q793_BACTU</name>
<dbReference type="PANTHER" id="PTHR30349">
    <property type="entry name" value="PHAGE INTEGRASE-RELATED"/>
    <property type="match status" value="1"/>
</dbReference>
<dbReference type="SUPFAM" id="SSF56349">
    <property type="entry name" value="DNA breaking-rejoining enzymes"/>
    <property type="match status" value="1"/>
</dbReference>
<dbReference type="EMBL" id="NFEN01000173">
    <property type="protein sequence ID" value="OUA17350.1"/>
    <property type="molecule type" value="Genomic_DNA"/>
</dbReference>
<accession>A0A9X6Q793</accession>
<dbReference type="InterPro" id="IPR044068">
    <property type="entry name" value="CB"/>
</dbReference>
<evidence type="ECO:0000256" key="3">
    <source>
        <dbReference type="ARBA" id="ARBA00023172"/>
    </source>
</evidence>
<dbReference type="InterPro" id="IPR010998">
    <property type="entry name" value="Integrase_recombinase_N"/>
</dbReference>
<dbReference type="GO" id="GO:0006310">
    <property type="term" value="P:DNA recombination"/>
    <property type="evidence" value="ECO:0007669"/>
    <property type="project" value="UniProtKB-KW"/>
</dbReference>
<organism evidence="7 10">
    <name type="scientific">Bacillus thuringiensis</name>
    <dbReference type="NCBI Taxonomy" id="1428"/>
    <lineage>
        <taxon>Bacteria</taxon>
        <taxon>Bacillati</taxon>
        <taxon>Bacillota</taxon>
        <taxon>Bacilli</taxon>
        <taxon>Bacillales</taxon>
        <taxon>Bacillaceae</taxon>
        <taxon>Bacillus</taxon>
        <taxon>Bacillus cereus group</taxon>
    </lineage>
</organism>
<dbReference type="PROSITE" id="PS51900">
    <property type="entry name" value="CB"/>
    <property type="match status" value="1"/>
</dbReference>
<dbReference type="InterPro" id="IPR011010">
    <property type="entry name" value="DNA_brk_join_enz"/>
</dbReference>
<gene>
    <name evidence="9" type="ORF">BK775_12725</name>
    <name evidence="8" type="ORF">BK775_18950</name>
    <name evidence="7" type="ORF">BK775_29445</name>
</gene>
<feature type="domain" description="Tyr recombinase" evidence="5">
    <location>
        <begin position="201"/>
        <end position="408"/>
    </location>
</feature>